<dbReference type="InterPro" id="IPR012827">
    <property type="entry name" value="Hemerythrin_metal-bd"/>
</dbReference>
<evidence type="ECO:0000256" key="1">
    <source>
        <dbReference type="ARBA" id="ARBA00010587"/>
    </source>
</evidence>
<dbReference type="PANTHER" id="PTHR37164">
    <property type="entry name" value="BACTERIOHEMERYTHRIN"/>
    <property type="match status" value="1"/>
</dbReference>
<dbReference type="InterPro" id="IPR050669">
    <property type="entry name" value="Hemerythrin"/>
</dbReference>
<evidence type="ECO:0000259" key="4">
    <source>
        <dbReference type="Pfam" id="PF01814"/>
    </source>
</evidence>
<dbReference type="STRING" id="545694.TREPR_3772"/>
<dbReference type="AlphaFoldDB" id="F5YPR9"/>
<dbReference type="InterPro" id="IPR035938">
    <property type="entry name" value="Hemerythrin-like_sf"/>
</dbReference>
<keyword evidence="3" id="KW-0408">Iron</keyword>
<gene>
    <name evidence="5" type="ordered locus">TREPR_3772</name>
</gene>
<dbReference type="NCBIfam" id="NF033749">
    <property type="entry name" value="bact_hemeryth"/>
    <property type="match status" value="1"/>
</dbReference>
<dbReference type="RefSeq" id="WP_015706562.1">
    <property type="nucleotide sequence ID" value="NC_015578.1"/>
</dbReference>
<evidence type="ECO:0000313" key="5">
    <source>
        <dbReference type="EMBL" id="AEF86195.1"/>
    </source>
</evidence>
<dbReference type="CDD" id="cd12107">
    <property type="entry name" value="Hemerythrin"/>
    <property type="match status" value="1"/>
</dbReference>
<reference evidence="5" key="1">
    <citation type="submission" date="2009-12" db="EMBL/GenBank/DDBJ databases">
        <authorList>
            <person name="Tetu S.G."/>
            <person name="Matson E."/>
            <person name="Ren Q."/>
            <person name="Seshadri R."/>
            <person name="Elbourne L."/>
            <person name="Hassan K.A."/>
            <person name="Durkin A."/>
            <person name="Radune D."/>
            <person name="Mohamoud Y."/>
            <person name="Shay R."/>
            <person name="Jin S."/>
            <person name="Zhang X."/>
            <person name="Lucey K."/>
            <person name="Ballor N.R."/>
            <person name="Ottesen E."/>
            <person name="Rosenthal R."/>
            <person name="Allen A."/>
            <person name="Leadbetter J.R."/>
            <person name="Paulsen I.T."/>
        </authorList>
    </citation>
    <scope>NUCLEOTIDE SEQUENCE</scope>
    <source>
        <strain evidence="5">ZAS-2</strain>
    </source>
</reference>
<feature type="domain" description="Hemerythrin-like" evidence="4">
    <location>
        <begin position="16"/>
        <end position="131"/>
    </location>
</feature>
<evidence type="ECO:0000313" key="6">
    <source>
        <dbReference type="Proteomes" id="UP000009223"/>
    </source>
</evidence>
<dbReference type="GO" id="GO:0046872">
    <property type="term" value="F:metal ion binding"/>
    <property type="evidence" value="ECO:0007669"/>
    <property type="project" value="UniProtKB-KW"/>
</dbReference>
<proteinExistence type="inferred from homology"/>
<dbReference type="SUPFAM" id="SSF47188">
    <property type="entry name" value="Hemerythrin-like"/>
    <property type="match status" value="1"/>
</dbReference>
<reference evidence="5" key="2">
    <citation type="journal article" date="2011" name="ISME J.">
        <title>RNA-seq reveals cooperative metabolic interactions between two termite-gut spirochete species in co-culture.</title>
        <authorList>
            <person name="Rosenthal A.Z."/>
            <person name="Matson E.G."/>
            <person name="Eldar A."/>
            <person name="Leadbetter J.R."/>
        </authorList>
    </citation>
    <scope>NUCLEOTIDE SEQUENCE [LARGE SCALE GENOMIC DNA]</scope>
    <source>
        <strain evidence="5">ZAS-2</strain>
    </source>
</reference>
<dbReference type="eggNOG" id="COG2703">
    <property type="taxonomic scope" value="Bacteria"/>
</dbReference>
<dbReference type="Pfam" id="PF01814">
    <property type="entry name" value="Hemerythrin"/>
    <property type="match status" value="1"/>
</dbReference>
<dbReference type="HOGENOM" id="CLU_086902_2_2_12"/>
<dbReference type="NCBIfam" id="TIGR02481">
    <property type="entry name" value="hemeryth_dom"/>
    <property type="match status" value="1"/>
</dbReference>
<protein>
    <submittedName>
        <fullName evidence="5">Hemerythrin family protein</fullName>
    </submittedName>
</protein>
<keyword evidence="6" id="KW-1185">Reference proteome</keyword>
<name>F5YPR9_TREPZ</name>
<organism evidence="5 6">
    <name type="scientific">Treponema primitia (strain ATCC BAA-887 / DSM 12427 / ZAS-2)</name>
    <dbReference type="NCBI Taxonomy" id="545694"/>
    <lineage>
        <taxon>Bacteria</taxon>
        <taxon>Pseudomonadati</taxon>
        <taxon>Spirochaetota</taxon>
        <taxon>Spirochaetia</taxon>
        <taxon>Spirochaetales</taxon>
        <taxon>Treponemataceae</taxon>
        <taxon>Treponema</taxon>
    </lineage>
</organism>
<sequence>MDDHEIVKWSPTYSIGIRIVDEQHQGLIRLTNELFISCLKGGEVANARFLKTIRETVQYVQFHFATEEAIQKRVHYPDYAAHKKEHESFVKEVLLSVAEFNSGKKFLPNKFAKYLRDWVLTHIAVSDKKLGDYIQTLREKASRSGQGAKAPVRAGN</sequence>
<dbReference type="Gene3D" id="1.20.120.50">
    <property type="entry name" value="Hemerythrin-like"/>
    <property type="match status" value="1"/>
</dbReference>
<keyword evidence="2" id="KW-0479">Metal-binding</keyword>
<dbReference type="Proteomes" id="UP000009223">
    <property type="component" value="Chromosome"/>
</dbReference>
<accession>F5YPR9</accession>
<comment type="similarity">
    <text evidence="1">Belongs to the hemerythrin family.</text>
</comment>
<dbReference type="KEGG" id="tpi:TREPR_3772"/>
<dbReference type="InterPro" id="IPR012312">
    <property type="entry name" value="Hemerythrin-like"/>
</dbReference>
<dbReference type="PANTHER" id="PTHR37164:SF1">
    <property type="entry name" value="BACTERIOHEMERYTHRIN"/>
    <property type="match status" value="1"/>
</dbReference>
<dbReference type="EMBL" id="CP001843">
    <property type="protein sequence ID" value="AEF86195.1"/>
    <property type="molecule type" value="Genomic_DNA"/>
</dbReference>
<dbReference type="OrthoDB" id="9797092at2"/>
<evidence type="ECO:0000256" key="2">
    <source>
        <dbReference type="ARBA" id="ARBA00022723"/>
    </source>
</evidence>
<evidence type="ECO:0000256" key="3">
    <source>
        <dbReference type="ARBA" id="ARBA00023004"/>
    </source>
</evidence>